<feature type="region of interest" description="Disordered" evidence="1">
    <location>
        <begin position="187"/>
        <end position="223"/>
    </location>
</feature>
<reference evidence="3" key="1">
    <citation type="submission" date="2014-11" db="EMBL/GenBank/DDBJ databases">
        <authorList>
            <person name="Otto D Thomas"/>
            <person name="Naeem Raeece"/>
        </authorList>
    </citation>
    <scope>NUCLEOTIDE SEQUENCE</scope>
</reference>
<feature type="compositionally biased region" description="Basic and acidic residues" evidence="1">
    <location>
        <begin position="189"/>
        <end position="198"/>
    </location>
</feature>
<name>A0A0G4FQX9_9ALVE</name>
<feature type="compositionally biased region" description="Polar residues" evidence="1">
    <location>
        <begin position="202"/>
        <end position="223"/>
    </location>
</feature>
<feature type="transmembrane region" description="Helical" evidence="2">
    <location>
        <begin position="146"/>
        <end position="169"/>
    </location>
</feature>
<evidence type="ECO:0000313" key="3">
    <source>
        <dbReference type="EMBL" id="CEM16858.1"/>
    </source>
</evidence>
<evidence type="ECO:0000256" key="1">
    <source>
        <dbReference type="SAM" id="MobiDB-lite"/>
    </source>
</evidence>
<feature type="compositionally biased region" description="Basic and acidic residues" evidence="1">
    <location>
        <begin position="533"/>
        <end position="546"/>
    </location>
</feature>
<gene>
    <name evidence="3" type="ORF">Cvel_18293</name>
</gene>
<evidence type="ECO:0000256" key="2">
    <source>
        <dbReference type="SAM" id="Phobius"/>
    </source>
</evidence>
<organism evidence="3">
    <name type="scientific">Chromera velia CCMP2878</name>
    <dbReference type="NCBI Taxonomy" id="1169474"/>
    <lineage>
        <taxon>Eukaryota</taxon>
        <taxon>Sar</taxon>
        <taxon>Alveolata</taxon>
        <taxon>Colpodellida</taxon>
        <taxon>Chromeraceae</taxon>
        <taxon>Chromera</taxon>
    </lineage>
</organism>
<dbReference type="PhylomeDB" id="A0A0G4FQX9"/>
<keyword evidence="2" id="KW-0812">Transmembrane</keyword>
<dbReference type="VEuPathDB" id="CryptoDB:Cvel_18293"/>
<feature type="transmembrane region" description="Helical" evidence="2">
    <location>
        <begin position="403"/>
        <end position="423"/>
    </location>
</feature>
<feature type="compositionally biased region" description="Basic and acidic residues" evidence="1">
    <location>
        <begin position="515"/>
        <end position="526"/>
    </location>
</feature>
<dbReference type="AlphaFoldDB" id="A0A0G4FQX9"/>
<sequence length="594" mass="65444">MTVPTRQVLTTLDSDTSGLVRINTLRWRVWKAHETLTRGIEQYETQPATPVIESSFDIETRVHTDLFSLDLDFIAESFPLVAADFKDQVAGYANLLNDALDIRAIPDGFDAALVALDDRLGEKYDSILSKMKSELKTKRDEAQVEFIYNVVALGIAVLLRAIVALLFVIADGWGRCGQAVRNLTRRSKRTVEGKHVEEPISPMSNEPQSPRDNSPKSPTTSRRSGIGFSRSAFGAAALALVVDACHGGNAVLIVQVTAGILNEVTTTDLPLLESAMQIEYIDPILTGSASRFVLSDATATEWVDRYDAIVADLDAAIAQQGETSSLPVDDLFNAYIDEKNTILVEKETIAISADADITQADRFDAMYGRTYLVAKSEYLVASNDYRVQQVQSVRAQLTSGIRVASILLMISSFLLALIVLGVLPEFIKDAIETCRWMRQNTMMKRLRAASKRLGNNMRGSIMGVRASIDFTGKPEGGEIDVEKGESKENQYQIPAPQLPLERKAEPQQQLPAPESPHDNEGVKEEQGEITPPQKDEMHQQEDDSPPHEAVLQSQEPTSLPEAFKSRNAGSQKLTGPPKNTYEDESIYSGEESEI</sequence>
<keyword evidence="2" id="KW-0472">Membrane</keyword>
<feature type="region of interest" description="Disordered" evidence="1">
    <location>
        <begin position="468"/>
        <end position="594"/>
    </location>
</feature>
<accession>A0A0G4FQX9</accession>
<feature type="compositionally biased region" description="Acidic residues" evidence="1">
    <location>
        <begin position="582"/>
        <end position="594"/>
    </location>
</feature>
<keyword evidence="2" id="KW-1133">Transmembrane helix</keyword>
<protein>
    <submittedName>
        <fullName evidence="3">Uncharacterized protein</fullName>
    </submittedName>
</protein>
<dbReference type="EMBL" id="CDMZ01000560">
    <property type="protein sequence ID" value="CEM16858.1"/>
    <property type="molecule type" value="Genomic_DNA"/>
</dbReference>
<proteinExistence type="predicted"/>